<feature type="region of interest" description="Disordered" evidence="1">
    <location>
        <begin position="21"/>
        <end position="53"/>
    </location>
</feature>
<protein>
    <submittedName>
        <fullName evidence="2">Uncharacterized protein</fullName>
    </submittedName>
</protein>
<proteinExistence type="predicted"/>
<sequence length="1243" mass="141878">MLLQGEGRKWGTSCGTWTPARMSGTSSEGIQPRMPLNLGPATSASVRRTTTPSVGRGTIDGAIWRALIIMGLGRVFNKNEKAECKPFESSFSDDCPPADWCTGCTVCDCDANGHWDCHVLSFCPDKKSNKKSKRKGPVRQAVHKKPVKSTKPPDKTTMNPSTATNSGKRTNKYAKAINKPKPKLNTGRSTNNKKQPHKRIVKKSVPITRSNITLVPQKFKTPIRYKKKSLPKDNSKNEKIKKINVATHKPIDIKASKVNLEMEIAQKVMKQVMSNLRKTIKGEMVNITKMANKVAQNNLKGKNYKKTNLKSKPPKKVNKRQLKKPQKKPLRARYIKALDKINNKSKQNKKPPKKPSKTPTRRPPPQNYVRNKRELSLGDLPPLTVISEVDNKYYRYVVHVEEPKVETNTSSTRNEFSTLVNATETILNLIEKDLEPNQNIKKNVKSSNNDDRISTALVQINPDANEIKFIKWSHLKILKEKKLNYVSEKHRGLVKLISPSNKSDLEDYRNKVHGKDIERKFNTKKYNLVKLLNHSKYKPSTAVILEHHTNLTSPHKTVADLQSLLSKLLGEFNRNATTSTAKKTRKFSVMKILKKVFNKIFRRKKTSERFSKHHIIETLCENFGPCRVSIEDKARLKAKLDELDSETSKILKTVNILKGLLKLVDLPKSTDSDSSKHELMKHDDLQKLNSILKGNYLKGDSEPMTSTLLTQTEYIKKNTQEFMQSVNKFASLLNSIITILTKNDSIKAESPDKAGRDSHTDDTVSREENPFQSLKHLFIRYNLIQNSFMKKMYEQLTNFESKVNESTKVSDVKDLNSTVEIEKFSRNIIQNLRNLMRLAQTLNFNGRSKRDTTRDDDAIEYLLMLMEYLLKPNNPLDAAPVNDGVDLLIEAIKNAPDIKPIKKKVLEYTSAPYADVTTISFVPVAETESPMSDERSLSENVEIEKNSNEDVVKHKLEDTEDTLRTKIKENKVLAEMVAEEDKDPDDKYQYNRKTVLDRVEDFPTEQSFYNRAADDVGLDADIAFETTTMPPMDFELSEKIYKNDNNMRTKINVKNKNLEKQAVDNVSQKKYEVFTGDMDDEAVLSGTMLTSVSERPTTVTTATIAKNRSRSKMRHLNLESVDSENIDKKSKLEWIEENFGRERHIEFTDPDKFSKTTTARAVTHRTLTTTTEKTDLSVLTKEIVEDVEKKRKASLNAEDIIFKKQMDLLNSLDYGTEKAEFDESESKDGNMDERGDLFQTYFR</sequence>
<dbReference type="EMBL" id="LR824026">
    <property type="protein sequence ID" value="CAH0597071.1"/>
    <property type="molecule type" value="Genomic_DNA"/>
</dbReference>
<feature type="region of interest" description="Disordered" evidence="1">
    <location>
        <begin position="748"/>
        <end position="768"/>
    </location>
</feature>
<feature type="compositionally biased region" description="Basic residues" evidence="1">
    <location>
        <begin position="346"/>
        <end position="360"/>
    </location>
</feature>
<evidence type="ECO:0000313" key="3">
    <source>
        <dbReference type="Proteomes" id="UP001154114"/>
    </source>
</evidence>
<feature type="compositionally biased region" description="Polar residues" evidence="1">
    <location>
        <begin position="156"/>
        <end position="168"/>
    </location>
</feature>
<feature type="region of interest" description="Disordered" evidence="1">
    <location>
        <begin position="1220"/>
        <end position="1243"/>
    </location>
</feature>
<organism evidence="2 3">
    <name type="scientific">Chrysodeixis includens</name>
    <name type="common">Soybean looper</name>
    <name type="synonym">Pseudoplusia includens</name>
    <dbReference type="NCBI Taxonomy" id="689277"/>
    <lineage>
        <taxon>Eukaryota</taxon>
        <taxon>Metazoa</taxon>
        <taxon>Ecdysozoa</taxon>
        <taxon>Arthropoda</taxon>
        <taxon>Hexapoda</taxon>
        <taxon>Insecta</taxon>
        <taxon>Pterygota</taxon>
        <taxon>Neoptera</taxon>
        <taxon>Endopterygota</taxon>
        <taxon>Lepidoptera</taxon>
        <taxon>Glossata</taxon>
        <taxon>Ditrysia</taxon>
        <taxon>Noctuoidea</taxon>
        <taxon>Noctuidae</taxon>
        <taxon>Plusiinae</taxon>
        <taxon>Chrysodeixis</taxon>
    </lineage>
</organism>
<evidence type="ECO:0000256" key="1">
    <source>
        <dbReference type="SAM" id="MobiDB-lite"/>
    </source>
</evidence>
<dbReference type="AlphaFoldDB" id="A0A9P0BW08"/>
<dbReference type="Proteomes" id="UP001154114">
    <property type="component" value="Chromosome 23"/>
</dbReference>
<feature type="compositionally biased region" description="Basic residues" evidence="1">
    <location>
        <begin position="128"/>
        <end position="148"/>
    </location>
</feature>
<feature type="compositionally biased region" description="Polar residues" evidence="1">
    <location>
        <begin position="40"/>
        <end position="53"/>
    </location>
</feature>
<evidence type="ECO:0000313" key="2">
    <source>
        <dbReference type="EMBL" id="CAH0597071.1"/>
    </source>
</evidence>
<gene>
    <name evidence="2" type="ORF">CINC_LOCUS7546</name>
</gene>
<feature type="compositionally biased region" description="Basic and acidic residues" evidence="1">
    <location>
        <begin position="1220"/>
        <end position="1236"/>
    </location>
</feature>
<feature type="compositionally biased region" description="Basic residues" evidence="1">
    <location>
        <begin position="302"/>
        <end position="334"/>
    </location>
</feature>
<feature type="region of interest" description="Disordered" evidence="1">
    <location>
        <begin position="126"/>
        <end position="199"/>
    </location>
</feature>
<keyword evidence="3" id="KW-1185">Reference proteome</keyword>
<accession>A0A9P0BW08</accession>
<name>A0A9P0BW08_CHRIL</name>
<feature type="region of interest" description="Disordered" evidence="1">
    <location>
        <begin position="296"/>
        <end position="375"/>
    </location>
</feature>
<reference evidence="2" key="1">
    <citation type="submission" date="2021-12" db="EMBL/GenBank/DDBJ databases">
        <authorList>
            <person name="King R."/>
        </authorList>
    </citation>
    <scope>NUCLEOTIDE SEQUENCE</scope>
</reference>
<dbReference type="OrthoDB" id="7489891at2759"/>